<dbReference type="GO" id="GO:0008168">
    <property type="term" value="F:methyltransferase activity"/>
    <property type="evidence" value="ECO:0007669"/>
    <property type="project" value="UniProtKB-KW"/>
</dbReference>
<evidence type="ECO:0000313" key="1">
    <source>
        <dbReference type="EMBL" id="VVE48788.1"/>
    </source>
</evidence>
<dbReference type="Proteomes" id="UP000383971">
    <property type="component" value="Unassembled WGS sequence"/>
</dbReference>
<proteinExistence type="predicted"/>
<evidence type="ECO:0000313" key="2">
    <source>
        <dbReference type="Proteomes" id="UP000383971"/>
    </source>
</evidence>
<keyword evidence="1" id="KW-0808">Transferase</keyword>
<gene>
    <name evidence="1" type="ORF">PCO31111_04592</name>
</gene>
<dbReference type="InterPro" id="IPR050508">
    <property type="entry name" value="Methyltransf_Superfamily"/>
</dbReference>
<reference evidence="1 2" key="1">
    <citation type="submission" date="2019-08" db="EMBL/GenBank/DDBJ databases">
        <authorList>
            <person name="Peeters C."/>
        </authorList>
    </citation>
    <scope>NUCLEOTIDE SEQUENCE [LARGE SCALE GENOMIC DNA]</scope>
    <source>
        <strain evidence="1 2">LMG 31111</strain>
    </source>
</reference>
<dbReference type="PANTHER" id="PTHR42912">
    <property type="entry name" value="METHYLTRANSFERASE"/>
    <property type="match status" value="1"/>
</dbReference>
<dbReference type="InterPro" id="IPR029063">
    <property type="entry name" value="SAM-dependent_MTases_sf"/>
</dbReference>
<organism evidence="1 2">
    <name type="scientific">Pandoraea communis</name>
    <dbReference type="NCBI Taxonomy" id="2508297"/>
    <lineage>
        <taxon>Bacteria</taxon>
        <taxon>Pseudomonadati</taxon>
        <taxon>Pseudomonadota</taxon>
        <taxon>Betaproteobacteria</taxon>
        <taxon>Burkholderiales</taxon>
        <taxon>Burkholderiaceae</taxon>
        <taxon>Pandoraea</taxon>
    </lineage>
</organism>
<dbReference type="EMBL" id="CABPSE010000021">
    <property type="protein sequence ID" value="VVE48788.1"/>
    <property type="molecule type" value="Genomic_DNA"/>
</dbReference>
<name>A0A5E4YKH8_9BURK</name>
<dbReference type="AlphaFoldDB" id="A0A5E4YKH8"/>
<dbReference type="SUPFAM" id="SSF53335">
    <property type="entry name" value="S-adenosyl-L-methionine-dependent methyltransferases"/>
    <property type="match status" value="1"/>
</dbReference>
<dbReference type="GO" id="GO:0032259">
    <property type="term" value="P:methylation"/>
    <property type="evidence" value="ECO:0007669"/>
    <property type="project" value="UniProtKB-KW"/>
</dbReference>
<dbReference type="Gene3D" id="3.40.50.150">
    <property type="entry name" value="Vaccinia Virus protein VP39"/>
    <property type="match status" value="1"/>
</dbReference>
<dbReference type="PANTHER" id="PTHR42912:SF93">
    <property type="entry name" value="N6-ADENOSINE-METHYLTRANSFERASE TMT1A"/>
    <property type="match status" value="1"/>
</dbReference>
<accession>A0A5E4YKH8</accession>
<dbReference type="Pfam" id="PF13489">
    <property type="entry name" value="Methyltransf_23"/>
    <property type="match status" value="1"/>
</dbReference>
<dbReference type="CDD" id="cd02440">
    <property type="entry name" value="AdoMet_MTases"/>
    <property type="match status" value="1"/>
</dbReference>
<keyword evidence="1" id="KW-0489">Methyltransferase</keyword>
<keyword evidence="2" id="KW-1185">Reference proteome</keyword>
<sequence>MLLSVTAAMFEKEIGARIGKNVDRILRSRGDWRGKTVVDLACGDGRTTYVLRNLGADVQPYDILPERCKLEGGAQYADIMEGLPIESSSVDTVILQEVIEHLPNHLSALQEICRILRPGGELFLTTPNRSSLASKLAYLFFESEILRGTPPSAMESVWGESGDKRYYGHLFLIGAQQLRTLSILAGFSSMKVHRTEKSTSSQWLMLPLYPALLGISYRAFRRAVRKTDGEAYACEKMDQLKLSVGGSVLTNKFLIVSLTK</sequence>
<protein>
    <submittedName>
        <fullName evidence="1">Methyltransferase</fullName>
    </submittedName>
</protein>